<sequence>MSRLIKTEQIIELAMMFQNSYCGLCIEDIQNKFECSRRSAERMKALLFDLFPDKIEEVNRSDDKKKYWRFVKGAMNALISFTADDFANLEYLKSLSNDENKQKELDELIAKIKALTPQKNLRKLDTDVSAILESEGFAVRQYSRVKADLKILEQLRCAMLSFKKIRFDYPINDETKIITLNPYGLVIADKYYLVGFNDYVNALRQYKVDKICNLSILEEYFEKDEKFSLTDYCNNSFGVYQEKPIDITLEFDKSVTEDVLNYNFHPTQKMKRLENGNIQVKFTSGGTYAICQELFKWGCNVKIRKPVELEEYYKTYLKDVLNNQ</sequence>
<dbReference type="Proteomes" id="UP000823928">
    <property type="component" value="Unassembled WGS sequence"/>
</dbReference>
<comment type="caution">
    <text evidence="2">The sequence shown here is derived from an EMBL/GenBank/DDBJ whole genome shotgun (WGS) entry which is preliminary data.</text>
</comment>
<dbReference type="Pfam" id="PF13280">
    <property type="entry name" value="WYL"/>
    <property type="match status" value="1"/>
</dbReference>
<dbReference type="PANTHER" id="PTHR34580">
    <property type="match status" value="1"/>
</dbReference>
<dbReference type="AlphaFoldDB" id="A0A9D1EW44"/>
<reference evidence="2" key="1">
    <citation type="submission" date="2020-10" db="EMBL/GenBank/DDBJ databases">
        <authorList>
            <person name="Gilroy R."/>
        </authorList>
    </citation>
    <scope>NUCLEOTIDE SEQUENCE</scope>
    <source>
        <strain evidence="2">6276</strain>
    </source>
</reference>
<feature type="domain" description="WYL" evidence="1">
    <location>
        <begin position="151"/>
        <end position="213"/>
    </location>
</feature>
<reference evidence="2" key="2">
    <citation type="journal article" date="2021" name="PeerJ">
        <title>Extensive microbial diversity within the chicken gut microbiome revealed by metagenomics and culture.</title>
        <authorList>
            <person name="Gilroy R."/>
            <person name="Ravi A."/>
            <person name="Getino M."/>
            <person name="Pursley I."/>
            <person name="Horton D.L."/>
            <person name="Alikhan N.F."/>
            <person name="Baker D."/>
            <person name="Gharbi K."/>
            <person name="Hall N."/>
            <person name="Watson M."/>
            <person name="Adriaenssens E.M."/>
            <person name="Foster-Nyarko E."/>
            <person name="Jarju S."/>
            <person name="Secka A."/>
            <person name="Antonio M."/>
            <person name="Oren A."/>
            <person name="Chaudhuri R.R."/>
            <person name="La Ragione R."/>
            <person name="Hildebrand F."/>
            <person name="Pallen M.J."/>
        </authorList>
    </citation>
    <scope>NUCLEOTIDE SEQUENCE</scope>
    <source>
        <strain evidence="2">6276</strain>
    </source>
</reference>
<evidence type="ECO:0000259" key="1">
    <source>
        <dbReference type="Pfam" id="PF13280"/>
    </source>
</evidence>
<gene>
    <name evidence="2" type="ORF">IAC10_00030</name>
</gene>
<evidence type="ECO:0000313" key="3">
    <source>
        <dbReference type="Proteomes" id="UP000823928"/>
    </source>
</evidence>
<dbReference type="PANTHER" id="PTHR34580:SF1">
    <property type="entry name" value="PROTEIN PAFC"/>
    <property type="match status" value="1"/>
</dbReference>
<dbReference type="PROSITE" id="PS52050">
    <property type="entry name" value="WYL"/>
    <property type="match status" value="1"/>
</dbReference>
<accession>A0A9D1EW44</accession>
<protein>
    <submittedName>
        <fullName evidence="2">WYL domain-containing protein</fullName>
    </submittedName>
</protein>
<dbReference type="EMBL" id="DVIU01000002">
    <property type="protein sequence ID" value="HIS35005.1"/>
    <property type="molecule type" value="Genomic_DNA"/>
</dbReference>
<organism evidence="2 3">
    <name type="scientific">Candidatus Scatousia excrementigallinarum</name>
    <dbReference type="NCBI Taxonomy" id="2840935"/>
    <lineage>
        <taxon>Bacteria</taxon>
        <taxon>Candidatus Scatousia</taxon>
    </lineage>
</organism>
<proteinExistence type="predicted"/>
<evidence type="ECO:0000313" key="2">
    <source>
        <dbReference type="EMBL" id="HIS35005.1"/>
    </source>
</evidence>
<dbReference type="InterPro" id="IPR051534">
    <property type="entry name" value="CBASS_pafABC_assoc_protein"/>
</dbReference>
<name>A0A9D1EW44_9BACT</name>
<dbReference type="InterPro" id="IPR026881">
    <property type="entry name" value="WYL_dom"/>
</dbReference>